<dbReference type="RefSeq" id="WP_379948479.1">
    <property type="nucleotide sequence ID" value="NZ_JBHMAF010000022.1"/>
</dbReference>
<dbReference type="InterPro" id="IPR036390">
    <property type="entry name" value="WH_DNA-bd_sf"/>
</dbReference>
<feature type="domain" description="Initiator Rep protein WH1" evidence="3">
    <location>
        <begin position="10"/>
        <end position="151"/>
    </location>
</feature>
<proteinExistence type="inferred from homology"/>
<protein>
    <submittedName>
        <fullName evidence="4">RepB family plasmid replication initiator protein</fullName>
    </submittedName>
</protein>
<keyword evidence="5" id="KW-1185">Reference proteome</keyword>
<dbReference type="Proteomes" id="UP001589609">
    <property type="component" value="Unassembled WGS sequence"/>
</dbReference>
<dbReference type="Pfam" id="PF21205">
    <property type="entry name" value="Rep3_C"/>
    <property type="match status" value="1"/>
</dbReference>
<comment type="similarity">
    <text evidence="1">Belongs to the initiator RepB protein family.</text>
</comment>
<evidence type="ECO:0000256" key="2">
    <source>
        <dbReference type="SAM" id="Coils"/>
    </source>
</evidence>
<dbReference type="EMBL" id="JBHMAF010000022">
    <property type="protein sequence ID" value="MFB9758214.1"/>
    <property type="molecule type" value="Genomic_DNA"/>
</dbReference>
<reference evidence="4 5" key="1">
    <citation type="submission" date="2024-09" db="EMBL/GenBank/DDBJ databases">
        <authorList>
            <person name="Sun Q."/>
            <person name="Mori K."/>
        </authorList>
    </citation>
    <scope>NUCLEOTIDE SEQUENCE [LARGE SCALE GENOMIC DNA]</scope>
    <source>
        <strain evidence="4 5">JCM 11201</strain>
    </source>
</reference>
<comment type="caution">
    <text evidence="4">The sequence shown here is derived from an EMBL/GenBank/DDBJ whole genome shotgun (WGS) entry which is preliminary data.</text>
</comment>
<name>A0ABV5WCA8_9BACI</name>
<dbReference type="SUPFAM" id="SSF46785">
    <property type="entry name" value="Winged helix' DNA-binding domain"/>
    <property type="match status" value="2"/>
</dbReference>
<dbReference type="InterPro" id="IPR036388">
    <property type="entry name" value="WH-like_DNA-bd_sf"/>
</dbReference>
<evidence type="ECO:0000259" key="3">
    <source>
        <dbReference type="Pfam" id="PF01051"/>
    </source>
</evidence>
<evidence type="ECO:0000256" key="1">
    <source>
        <dbReference type="ARBA" id="ARBA00038283"/>
    </source>
</evidence>
<evidence type="ECO:0000313" key="5">
    <source>
        <dbReference type="Proteomes" id="UP001589609"/>
    </source>
</evidence>
<keyword evidence="2" id="KW-0175">Coiled coil</keyword>
<sequence length="366" mass="42396">MDDTKQTALVKKANSLVEASFKLSALEQKVILTLASQIRPNDSEFKTYTLSIKEFCETLGVKGTSKYTELRRITLNLMKKAFQIQLEKRVVQVSWLSYVSYNENQGTVDMQFAPFLKPYLLELKRNFTSYPLSNVVKLKRSYSIRMYELLKQYQRIGERTFTLDELLQKLGLENSSYTTYSNLKLKVLKPAQKELAEKTDLFFDIIEIKKIRKVESVCFVICSKEKPIVPSPAVETKTERRFEEVQDVLKRLSLTVSDEIVSGWLKHHTAVYITDILTFATTEGSIQNPLGFATYAIKHNLQIEHLKHTVREGKQTTRTEILPEWFQKGEQTAEQGLSDDIADLIEQRKRLEEELQKYRKTESPAI</sequence>
<accession>A0ABV5WCA8</accession>
<evidence type="ECO:0000313" key="4">
    <source>
        <dbReference type="EMBL" id="MFB9758214.1"/>
    </source>
</evidence>
<dbReference type="Pfam" id="PF01051">
    <property type="entry name" value="Rep3_N"/>
    <property type="match status" value="1"/>
</dbReference>
<dbReference type="Gene3D" id="1.10.10.10">
    <property type="entry name" value="Winged helix-like DNA-binding domain superfamily/Winged helix DNA-binding domain"/>
    <property type="match status" value="2"/>
</dbReference>
<organism evidence="4 5">
    <name type="scientific">Ectobacillus funiculus</name>
    <dbReference type="NCBI Taxonomy" id="137993"/>
    <lineage>
        <taxon>Bacteria</taxon>
        <taxon>Bacillati</taxon>
        <taxon>Bacillota</taxon>
        <taxon>Bacilli</taxon>
        <taxon>Bacillales</taxon>
        <taxon>Bacillaceae</taxon>
        <taxon>Ectobacillus</taxon>
    </lineage>
</organism>
<gene>
    <name evidence="4" type="ORF">ACFFMS_06720</name>
</gene>
<feature type="coiled-coil region" evidence="2">
    <location>
        <begin position="334"/>
        <end position="361"/>
    </location>
</feature>
<dbReference type="InterPro" id="IPR000525">
    <property type="entry name" value="Initiator_Rep_WH1"/>
</dbReference>